<organism evidence="2 3">
    <name type="scientific">Parasulfuritortus cantonensis</name>
    <dbReference type="NCBI Taxonomy" id="2528202"/>
    <lineage>
        <taxon>Bacteria</taxon>
        <taxon>Pseudomonadati</taxon>
        <taxon>Pseudomonadota</taxon>
        <taxon>Betaproteobacteria</taxon>
        <taxon>Nitrosomonadales</taxon>
        <taxon>Thiobacillaceae</taxon>
        <taxon>Parasulfuritortus</taxon>
    </lineage>
</organism>
<protein>
    <recommendedName>
        <fullName evidence="4">Ribosomal protein L7/L12 C-terminal domain-containing protein</fullName>
    </recommendedName>
</protein>
<sequence>MTIFWLFTAGIATLVAFQVFTLARLFWLRRAGQYPPAGQASMADVERLLRDGLPIWAIRCYREIHGCSLREAKAAVRDLEVRS</sequence>
<accession>A0A4R1B5I7</accession>
<feature type="transmembrane region" description="Helical" evidence="1">
    <location>
        <begin position="6"/>
        <end position="27"/>
    </location>
</feature>
<dbReference type="RefSeq" id="WP_131447539.1">
    <property type="nucleotide sequence ID" value="NZ_SJZB01000042.1"/>
</dbReference>
<evidence type="ECO:0000256" key="1">
    <source>
        <dbReference type="SAM" id="Phobius"/>
    </source>
</evidence>
<dbReference type="Proteomes" id="UP000295443">
    <property type="component" value="Unassembled WGS sequence"/>
</dbReference>
<evidence type="ECO:0008006" key="4">
    <source>
        <dbReference type="Google" id="ProtNLM"/>
    </source>
</evidence>
<name>A0A4R1B5I7_9PROT</name>
<dbReference type="EMBL" id="SJZB01000042">
    <property type="protein sequence ID" value="TCJ12770.1"/>
    <property type="molecule type" value="Genomic_DNA"/>
</dbReference>
<dbReference type="AlphaFoldDB" id="A0A4R1B5I7"/>
<dbReference type="OrthoDB" id="8613562at2"/>
<proteinExistence type="predicted"/>
<keyword evidence="1" id="KW-0812">Transmembrane</keyword>
<evidence type="ECO:0000313" key="2">
    <source>
        <dbReference type="EMBL" id="TCJ12770.1"/>
    </source>
</evidence>
<reference evidence="2 3" key="1">
    <citation type="submission" date="2019-03" db="EMBL/GenBank/DDBJ databases">
        <title>Genome sequence of Thiobacillaceae bacterium LSR1, a sulfur-oxidizing bacterium isolated from freshwater sediment.</title>
        <authorList>
            <person name="Li S."/>
        </authorList>
    </citation>
    <scope>NUCLEOTIDE SEQUENCE [LARGE SCALE GENOMIC DNA]</scope>
    <source>
        <strain evidence="2 3">LSR1</strain>
    </source>
</reference>
<keyword evidence="3" id="KW-1185">Reference proteome</keyword>
<keyword evidence="1" id="KW-0472">Membrane</keyword>
<keyword evidence="1" id="KW-1133">Transmembrane helix</keyword>
<gene>
    <name evidence="2" type="ORF">EZJ19_11050</name>
</gene>
<evidence type="ECO:0000313" key="3">
    <source>
        <dbReference type="Proteomes" id="UP000295443"/>
    </source>
</evidence>
<comment type="caution">
    <text evidence="2">The sequence shown here is derived from an EMBL/GenBank/DDBJ whole genome shotgun (WGS) entry which is preliminary data.</text>
</comment>